<protein>
    <submittedName>
        <fullName evidence="3">Uncharacterized protein LOC102804509</fullName>
    </submittedName>
</protein>
<dbReference type="PANTHER" id="PTHR46844:SF1">
    <property type="entry name" value="SLR5058 PROTEIN"/>
    <property type="match status" value="1"/>
</dbReference>
<organism evidence="2 3">
    <name type="scientific">Saccoglossus kowalevskii</name>
    <name type="common">Acorn worm</name>
    <dbReference type="NCBI Taxonomy" id="10224"/>
    <lineage>
        <taxon>Eukaryota</taxon>
        <taxon>Metazoa</taxon>
        <taxon>Hemichordata</taxon>
        <taxon>Enteropneusta</taxon>
        <taxon>Harrimaniidae</taxon>
        <taxon>Saccoglossus</taxon>
    </lineage>
</organism>
<gene>
    <name evidence="3" type="primary">LOC102804509</name>
</gene>
<dbReference type="GeneID" id="102804509"/>
<dbReference type="InterPro" id="IPR007111">
    <property type="entry name" value="NACHT_NTPase"/>
</dbReference>
<keyword evidence="2" id="KW-1185">Reference proteome</keyword>
<reference evidence="3" key="1">
    <citation type="submission" date="2025-08" db="UniProtKB">
        <authorList>
            <consortium name="RefSeq"/>
        </authorList>
    </citation>
    <scope>IDENTIFICATION</scope>
    <source>
        <tissue evidence="3">Testes</tissue>
    </source>
</reference>
<dbReference type="InterPro" id="IPR027417">
    <property type="entry name" value="P-loop_NTPase"/>
</dbReference>
<dbReference type="SUPFAM" id="SSF56672">
    <property type="entry name" value="DNA/RNA polymerases"/>
    <property type="match status" value="1"/>
</dbReference>
<dbReference type="InterPro" id="IPR043502">
    <property type="entry name" value="DNA/RNA_pol_sf"/>
</dbReference>
<evidence type="ECO:0000259" key="1">
    <source>
        <dbReference type="PROSITE" id="PS50837"/>
    </source>
</evidence>
<dbReference type="PROSITE" id="PS50837">
    <property type="entry name" value="NACHT"/>
    <property type="match status" value="1"/>
</dbReference>
<name>A0ABM0M3W8_SACKO</name>
<dbReference type="Pfam" id="PF05729">
    <property type="entry name" value="NACHT"/>
    <property type="match status" value="1"/>
</dbReference>
<dbReference type="Gene3D" id="3.30.70.270">
    <property type="match status" value="1"/>
</dbReference>
<dbReference type="Gene3D" id="3.40.50.300">
    <property type="entry name" value="P-loop containing nucleotide triphosphate hydrolases"/>
    <property type="match status" value="1"/>
</dbReference>
<feature type="domain" description="NACHT" evidence="1">
    <location>
        <begin position="335"/>
        <end position="452"/>
    </location>
</feature>
<evidence type="ECO:0000313" key="3">
    <source>
        <dbReference type="RefSeq" id="XP_006814709.1"/>
    </source>
</evidence>
<evidence type="ECO:0000313" key="2">
    <source>
        <dbReference type="Proteomes" id="UP000694865"/>
    </source>
</evidence>
<dbReference type="Proteomes" id="UP000694865">
    <property type="component" value="Unplaced"/>
</dbReference>
<dbReference type="RefSeq" id="XP_006814709.1">
    <property type="nucleotide sequence ID" value="XM_006814646.1"/>
</dbReference>
<dbReference type="PANTHER" id="PTHR46844">
    <property type="entry name" value="SLR5058 PROTEIN"/>
    <property type="match status" value="1"/>
</dbReference>
<proteinExistence type="predicted"/>
<dbReference type="InterPro" id="IPR043128">
    <property type="entry name" value="Rev_trsase/Diguanyl_cyclase"/>
</dbReference>
<sequence length="802" mass="92363">MSCPDSNNRTSSVAWMNPLTGLPFGISSASEVFQKILAQHLEGLEGCCNSVDDILVYTKTKEEHNEGLLKVLDPLCKIEIRLKQTKCVVGATEVVQLPYQPLKPGDQVRVQNDKIWTPGEVVAATEQPRSYQILTPNGKVLRRNRSHIRKIPGSSEKTSSEQLPPVSIEDNIESNRNTINVQKPSPRKIAKPAIWVAFRLEPANPHAEIGRRSHIVSWVIAVRKFKETYPNITIVENQYHHSTKKTKRDKELEVKLREELDCHYKRIKYVQPIPGKRNHEVDLNKTYSVLKLVDRKQREIQRKRGKSDQWMVESEDKDIDLEKIFISSDDAETPRRILIEGEAGIGKTSLCRRLAHDWQSQKEYINDRFKFIFLLEGKKCSKSLKEELRGQGLISEAIDCDEMWEYLKNNNEDILWVIDGLDELSISNESEIVKLIKADIFRKSTVIITSRPCMEDLLDPETNYFDRKIINLGFTQETAVSLIKEHFKSKPDLFNIFDLKVLEHFSNIEDLLRNPLMCIILCFLIEEKGEMISNPDINFYQLVRMLSDCLFNRFSAQHKSELTECKDRTRMIAFRGLMQRKHMFTLKDINNIISSDLKADDVLFQTGLFMKELSVTITGDENDLYVFPHKAIQEALAAQYVYSLTDELERKEAIIGISRSRLFWPPVILVYLCVLFTDKNDTDKLKELFNIFVYHLTTHHCPSGQPVLSGSSDSTFIECLLVSNGYQYYAKSWSERFSSKKCILDLTSGTKCKHVAALDRLVKERMFANTITSVKSSSDNDRHLVSSILQQLAIIRSYHFTP</sequence>
<accession>A0ABM0M3W8</accession>
<dbReference type="SUPFAM" id="SSF52540">
    <property type="entry name" value="P-loop containing nucleoside triphosphate hydrolases"/>
    <property type="match status" value="1"/>
</dbReference>
<dbReference type="Pfam" id="PF00078">
    <property type="entry name" value="RVT_1"/>
    <property type="match status" value="1"/>
</dbReference>
<dbReference type="InterPro" id="IPR000477">
    <property type="entry name" value="RT_dom"/>
</dbReference>